<protein>
    <submittedName>
        <fullName evidence="1">Uncharacterized protein</fullName>
    </submittedName>
</protein>
<dbReference type="EMBL" id="JBAHYK010004381">
    <property type="protein sequence ID" value="KAL0562845.1"/>
    <property type="molecule type" value="Genomic_DNA"/>
</dbReference>
<evidence type="ECO:0000313" key="1">
    <source>
        <dbReference type="EMBL" id="KAL0562845.1"/>
    </source>
</evidence>
<keyword evidence="2" id="KW-1185">Reference proteome</keyword>
<accession>A0ABR3EJ12</accession>
<reference evidence="1 2" key="1">
    <citation type="submission" date="2024-02" db="EMBL/GenBank/DDBJ databases">
        <title>A draft genome for the cacao thread blight pathogen Marasmius crinis-equi.</title>
        <authorList>
            <person name="Cohen S.P."/>
            <person name="Baruah I.K."/>
            <person name="Amoako-Attah I."/>
            <person name="Bukari Y."/>
            <person name="Meinhardt L.W."/>
            <person name="Bailey B.A."/>
        </authorList>
    </citation>
    <scope>NUCLEOTIDE SEQUENCE [LARGE SCALE GENOMIC DNA]</scope>
    <source>
        <strain evidence="1 2">GH-76</strain>
    </source>
</reference>
<gene>
    <name evidence="1" type="ORF">V5O48_019232</name>
</gene>
<proteinExistence type="predicted"/>
<dbReference type="Proteomes" id="UP001465976">
    <property type="component" value="Unassembled WGS sequence"/>
</dbReference>
<organism evidence="1 2">
    <name type="scientific">Marasmius crinis-equi</name>
    <dbReference type="NCBI Taxonomy" id="585013"/>
    <lineage>
        <taxon>Eukaryota</taxon>
        <taxon>Fungi</taxon>
        <taxon>Dikarya</taxon>
        <taxon>Basidiomycota</taxon>
        <taxon>Agaricomycotina</taxon>
        <taxon>Agaricomycetes</taxon>
        <taxon>Agaricomycetidae</taxon>
        <taxon>Agaricales</taxon>
        <taxon>Marasmiineae</taxon>
        <taxon>Marasmiaceae</taxon>
        <taxon>Marasmius</taxon>
    </lineage>
</organism>
<name>A0ABR3EJ12_9AGAR</name>
<comment type="caution">
    <text evidence="1">The sequence shown here is derived from an EMBL/GenBank/DDBJ whole genome shotgun (WGS) entry which is preliminary data.</text>
</comment>
<evidence type="ECO:0000313" key="2">
    <source>
        <dbReference type="Proteomes" id="UP001465976"/>
    </source>
</evidence>
<sequence>MPEQRAVDQAKWWFLYQQAKGNRQTNKMNRFFKNYRPTKPPPRKLPIQQYLIAHPNHKDNIASISAETGDRDRLPCCSKAAAQYFLDLPDEDKSGLVEERDEAFEEKRAF</sequence>